<name>A0A1J3I743_NOCCA</name>
<dbReference type="GO" id="GO:0046872">
    <property type="term" value="F:metal ion binding"/>
    <property type="evidence" value="ECO:0007669"/>
    <property type="project" value="InterPro"/>
</dbReference>
<dbReference type="PROSITE" id="PS50846">
    <property type="entry name" value="HMA_2"/>
    <property type="match status" value="1"/>
</dbReference>
<evidence type="ECO:0000259" key="1">
    <source>
        <dbReference type="PROSITE" id="PS50846"/>
    </source>
</evidence>
<protein>
    <submittedName>
        <fullName evidence="2">Heavy metal-associated isoprenylated plant protein 26</fullName>
    </submittedName>
</protein>
<feature type="domain" description="HMA" evidence="1">
    <location>
        <begin position="28"/>
        <end position="72"/>
    </location>
</feature>
<evidence type="ECO:0000313" key="2">
    <source>
        <dbReference type="EMBL" id="JAU75224.1"/>
    </source>
</evidence>
<dbReference type="AlphaFoldDB" id="A0A1J3I743"/>
<dbReference type="Gene3D" id="3.30.70.100">
    <property type="match status" value="1"/>
</dbReference>
<proteinExistence type="predicted"/>
<reference evidence="2" key="1">
    <citation type="submission" date="2016-07" db="EMBL/GenBank/DDBJ databases">
        <title>De novo transcriptome assembly of four accessions of the metal hyperaccumulator plant Noccaea caerulescens.</title>
        <authorList>
            <person name="Blande D."/>
            <person name="Halimaa P."/>
            <person name="Tervahauta A.I."/>
            <person name="Aarts M.G."/>
            <person name="Karenlampi S.O."/>
        </authorList>
    </citation>
    <scope>NUCLEOTIDE SEQUENCE</scope>
</reference>
<dbReference type="SUPFAM" id="SSF55008">
    <property type="entry name" value="HMA, heavy metal-associated domain"/>
    <property type="match status" value="1"/>
</dbReference>
<accession>A0A1J3I743</accession>
<dbReference type="EMBL" id="GEVL01002117">
    <property type="protein sequence ID" value="JAU75224.1"/>
    <property type="molecule type" value="Transcribed_RNA"/>
</dbReference>
<dbReference type="InterPro" id="IPR036163">
    <property type="entry name" value="HMA_dom_sf"/>
</dbReference>
<sequence>MGALDHLSDYISDYFFHVSRKMRKPKVMQTVNIKVKMDCDGCERRVKNAVSSMKAKICIVASISNPEKRRED</sequence>
<gene>
    <name evidence="2" type="ORF">LE_TR2926_c3_g1_i1_g.8601</name>
</gene>
<dbReference type="InterPro" id="IPR006121">
    <property type="entry name" value="HMA_dom"/>
</dbReference>
<organism evidence="2">
    <name type="scientific">Noccaea caerulescens</name>
    <name type="common">Alpine penny-cress</name>
    <name type="synonym">Thlaspi caerulescens</name>
    <dbReference type="NCBI Taxonomy" id="107243"/>
    <lineage>
        <taxon>Eukaryota</taxon>
        <taxon>Viridiplantae</taxon>
        <taxon>Streptophyta</taxon>
        <taxon>Embryophyta</taxon>
        <taxon>Tracheophyta</taxon>
        <taxon>Spermatophyta</taxon>
        <taxon>Magnoliopsida</taxon>
        <taxon>eudicotyledons</taxon>
        <taxon>Gunneridae</taxon>
        <taxon>Pentapetalae</taxon>
        <taxon>rosids</taxon>
        <taxon>malvids</taxon>
        <taxon>Brassicales</taxon>
        <taxon>Brassicaceae</taxon>
        <taxon>Coluteocarpeae</taxon>
        <taxon>Noccaea</taxon>
    </lineage>
</organism>